<comment type="caution">
    <text evidence="2">The sequence shown here is derived from an EMBL/GenBank/DDBJ whole genome shotgun (WGS) entry which is preliminary data.</text>
</comment>
<organism evidence="2 3">
    <name type="scientific">Methanorbis rubei</name>
    <dbReference type="NCBI Taxonomy" id="3028300"/>
    <lineage>
        <taxon>Archaea</taxon>
        <taxon>Methanobacteriati</taxon>
        <taxon>Methanobacteriota</taxon>
        <taxon>Stenosarchaea group</taxon>
        <taxon>Methanomicrobia</taxon>
        <taxon>Methanomicrobiales</taxon>
        <taxon>Methanocorpusculaceae</taxon>
        <taxon>Methanorbis</taxon>
    </lineage>
</organism>
<dbReference type="InterPro" id="IPR053194">
    <property type="entry name" value="tRNA_methyltr_O"/>
</dbReference>
<dbReference type="Gene3D" id="3.30.1330.130">
    <property type="match status" value="1"/>
</dbReference>
<evidence type="ECO:0000313" key="3">
    <source>
        <dbReference type="Proteomes" id="UP001283212"/>
    </source>
</evidence>
<dbReference type="AlphaFoldDB" id="A0AAE4MEJ6"/>
<evidence type="ECO:0000259" key="1">
    <source>
        <dbReference type="Pfam" id="PF02663"/>
    </source>
</evidence>
<dbReference type="EMBL" id="JAWDKB010000003">
    <property type="protein sequence ID" value="MDV0443557.1"/>
    <property type="molecule type" value="Genomic_DNA"/>
</dbReference>
<dbReference type="Pfam" id="PF02663">
    <property type="entry name" value="FmdE"/>
    <property type="match status" value="1"/>
</dbReference>
<gene>
    <name evidence="2" type="ORF">McpCs1_09350</name>
</gene>
<dbReference type="PANTHER" id="PTHR39418:SF1">
    <property type="entry name" value="DEHYDROGENASE"/>
    <property type="match status" value="1"/>
</dbReference>
<protein>
    <recommendedName>
        <fullName evidence="1">Formylmethanofuran dehydrogenase subunit E domain-containing protein</fullName>
    </recommendedName>
</protein>
<evidence type="ECO:0000313" key="2">
    <source>
        <dbReference type="EMBL" id="MDV0443557.1"/>
    </source>
</evidence>
<name>A0AAE4MEJ6_9EURY</name>
<keyword evidence="3" id="KW-1185">Reference proteome</keyword>
<feature type="domain" description="Formylmethanofuran dehydrogenase subunit E" evidence="1">
    <location>
        <begin position="24"/>
        <end position="145"/>
    </location>
</feature>
<reference evidence="2 3" key="1">
    <citation type="submission" date="2023-06" db="EMBL/GenBank/DDBJ databases">
        <title>Genome sequence of Methancorpusculaceae sp. Cs1.</title>
        <authorList>
            <person name="Protasov E."/>
            <person name="Platt K."/>
            <person name="Poehlein A."/>
            <person name="Daniel R."/>
            <person name="Brune A."/>
        </authorList>
    </citation>
    <scope>NUCLEOTIDE SEQUENCE [LARGE SCALE GENOMIC DNA]</scope>
    <source>
        <strain evidence="2 3">Cs1</strain>
    </source>
</reference>
<dbReference type="InterPro" id="IPR003814">
    <property type="entry name" value="FmdEsu_dom"/>
</dbReference>
<accession>A0AAE4MEJ6</accession>
<dbReference type="PANTHER" id="PTHR39418">
    <property type="entry name" value="DEHYDROGENASE-RELATED"/>
    <property type="match status" value="1"/>
</dbReference>
<dbReference type="Proteomes" id="UP001283212">
    <property type="component" value="Unassembled WGS sequence"/>
</dbReference>
<dbReference type="SUPFAM" id="SSF143555">
    <property type="entry name" value="FwdE-like"/>
    <property type="match status" value="1"/>
</dbReference>
<proteinExistence type="predicted"/>
<dbReference type="RefSeq" id="WP_338096080.1">
    <property type="nucleotide sequence ID" value="NZ_JAWDKB010000003.1"/>
</dbReference>
<sequence>MKWHESCRYMELSREYTVEELAKFHGHLGPFIVLGYRMGRFALQHFDNDPFALFATVYCSGKPPESCLIDGVQIGSGCTFGKRNIELSVSPHISVMFRHADGGAILLKQGSYLSRRSEFDNVDKELALENFAEAMYSMPDQELFKVEEL</sequence>